<evidence type="ECO:0000313" key="2">
    <source>
        <dbReference type="Proteomes" id="UP001519654"/>
    </source>
</evidence>
<keyword evidence="2" id="KW-1185">Reference proteome</keyword>
<evidence type="ECO:0000313" key="1">
    <source>
        <dbReference type="EMBL" id="MBU2662196.1"/>
    </source>
</evidence>
<organism evidence="1 2">
    <name type="scientific">Paractinoplanes bogorensis</name>
    <dbReference type="NCBI Taxonomy" id="1610840"/>
    <lineage>
        <taxon>Bacteria</taxon>
        <taxon>Bacillati</taxon>
        <taxon>Actinomycetota</taxon>
        <taxon>Actinomycetes</taxon>
        <taxon>Micromonosporales</taxon>
        <taxon>Micromonosporaceae</taxon>
        <taxon>Paractinoplanes</taxon>
    </lineage>
</organism>
<gene>
    <name evidence="1" type="ORF">KOI35_01615</name>
</gene>
<comment type="caution">
    <text evidence="1">The sequence shown here is derived from an EMBL/GenBank/DDBJ whole genome shotgun (WGS) entry which is preliminary data.</text>
</comment>
<sequence length="88" mass="10082">MRKTEPPAHLNTRPSWDCLVCGKPWPCVTARTRMLVEYREFPSTLTVYMSAQMYDALNDFVAAGQLAPTDLFDRFLAWGRRGLNSPDE</sequence>
<reference evidence="1 2" key="1">
    <citation type="submission" date="2021-06" db="EMBL/GenBank/DDBJ databases">
        <title>Actinoplanes lichenicola sp. nov., and Actinoplanes ovalisporus sp. nov., isolated from lichen in Thailand.</title>
        <authorList>
            <person name="Saeng-In P."/>
            <person name="Kanchanasin P."/>
            <person name="Yuki M."/>
            <person name="Kudo T."/>
            <person name="Ohkuma M."/>
            <person name="Phongsopitanun W."/>
            <person name="Tanasupawat S."/>
        </authorList>
    </citation>
    <scope>NUCLEOTIDE SEQUENCE [LARGE SCALE GENOMIC DNA]</scope>
    <source>
        <strain evidence="1 2">NBRC 110975</strain>
    </source>
</reference>
<proteinExistence type="predicted"/>
<accession>A0ABS5YGS8</accession>
<name>A0ABS5YGS8_9ACTN</name>
<dbReference type="Proteomes" id="UP001519654">
    <property type="component" value="Unassembled WGS sequence"/>
</dbReference>
<evidence type="ECO:0008006" key="3">
    <source>
        <dbReference type="Google" id="ProtNLM"/>
    </source>
</evidence>
<protein>
    <recommendedName>
        <fullName evidence="3">Flavin reductase</fullName>
    </recommendedName>
</protein>
<dbReference type="EMBL" id="JAHKKG010000001">
    <property type="protein sequence ID" value="MBU2662196.1"/>
    <property type="molecule type" value="Genomic_DNA"/>
</dbReference>